<reference evidence="2" key="1">
    <citation type="journal article" date="2021" name="Proc. Natl. Acad. Sci. U.S.A.">
        <title>A Catalog of Tens of Thousands of Viruses from Human Metagenomes Reveals Hidden Associations with Chronic Diseases.</title>
        <authorList>
            <person name="Tisza M.J."/>
            <person name="Buck C.B."/>
        </authorList>
    </citation>
    <scope>NUCLEOTIDE SEQUENCE</scope>
    <source>
        <strain evidence="2">CtxMM9</strain>
    </source>
</reference>
<feature type="transmembrane region" description="Helical" evidence="1">
    <location>
        <begin position="20"/>
        <end position="45"/>
    </location>
</feature>
<evidence type="ECO:0000256" key="1">
    <source>
        <dbReference type="SAM" id="Phobius"/>
    </source>
</evidence>
<accession>A0A8S5T6F8</accession>
<protein>
    <submittedName>
        <fullName evidence="2">Uncharacterized protein</fullName>
    </submittedName>
</protein>
<evidence type="ECO:0000313" key="2">
    <source>
        <dbReference type="EMBL" id="DAF58825.1"/>
    </source>
</evidence>
<name>A0A8S5T6F8_9CAUD</name>
<dbReference type="EMBL" id="BK032759">
    <property type="protein sequence ID" value="DAF58825.1"/>
    <property type="molecule type" value="Genomic_DNA"/>
</dbReference>
<organism evidence="2">
    <name type="scientific">Siphoviridae sp. ctxMM9</name>
    <dbReference type="NCBI Taxonomy" id="2827973"/>
    <lineage>
        <taxon>Viruses</taxon>
        <taxon>Duplodnaviria</taxon>
        <taxon>Heunggongvirae</taxon>
        <taxon>Uroviricota</taxon>
        <taxon>Caudoviricetes</taxon>
    </lineage>
</organism>
<proteinExistence type="predicted"/>
<sequence>MSFVSIERRGNCNLKVSSLYSYILYIIFFNYCCLGTFLSSLHYIVKN</sequence>
<keyword evidence="1" id="KW-0812">Transmembrane</keyword>
<keyword evidence="1" id="KW-1133">Transmembrane helix</keyword>
<keyword evidence="1" id="KW-0472">Membrane</keyword>